<gene>
    <name evidence="1" type="primary">19</name>
    <name evidence="1" type="ORF">SEA_PHRIEDRICE_19</name>
</gene>
<dbReference type="EMBL" id="MN310546">
    <property type="protein sequence ID" value="QFG04941.1"/>
    <property type="molecule type" value="Genomic_DNA"/>
</dbReference>
<organism evidence="1 2">
    <name type="scientific">Microbacterium phage PhriedRice</name>
    <dbReference type="NCBI Taxonomy" id="2652407"/>
    <lineage>
        <taxon>Viruses</taxon>
        <taxon>Duplodnaviria</taxon>
        <taxon>Heunggongvirae</taxon>
        <taxon>Uroviricota</taxon>
        <taxon>Caudoviricetes</taxon>
        <taxon>Eekayvirinae</taxon>
        <taxon>Akonivirus</taxon>
        <taxon>Akonivirus phedro</taxon>
    </lineage>
</organism>
<dbReference type="Proteomes" id="UP000326946">
    <property type="component" value="Segment"/>
</dbReference>
<evidence type="ECO:0000313" key="1">
    <source>
        <dbReference type="EMBL" id="QFG04941.1"/>
    </source>
</evidence>
<accession>A0A5J6T5A0</accession>
<sequence length="90" mass="10606">MSMAVIIISRQKRQHKIAARAQKARLKREHRAWHMEQANIMRQQADHMKASLDQAEGLTFEERENYEAQIINLRALALETENAQCMEDHH</sequence>
<evidence type="ECO:0000313" key="2">
    <source>
        <dbReference type="Proteomes" id="UP000326946"/>
    </source>
</evidence>
<proteinExistence type="predicted"/>
<reference evidence="1" key="1">
    <citation type="submission" date="2019-08" db="EMBL/GenBank/DDBJ databases">
        <authorList>
            <person name="Beers A.L."/>
            <person name="Becker A.J."/>
            <person name="Leyhe M.J."/>
            <person name="Li C.M."/>
            <person name="Maas J.R."/>
            <person name="Resendiz-Medina K.E."/>
            <person name="Seggerman F.M."/>
            <person name="Taylor S.B."/>
            <person name="Friedman J.A."/>
            <person name="Miller J.M."/>
            <person name="Boury N.M."/>
            <person name="Peters N.T."/>
            <person name="Gurney S.M.R."/>
            <person name="Garlena R.A."/>
            <person name="Russell D.A."/>
            <person name="Pope W.H."/>
            <person name="Jacobs-Sera D."/>
            <person name="Hatfull G.F."/>
        </authorList>
    </citation>
    <scope>NUCLEOTIDE SEQUENCE [LARGE SCALE GENOMIC DNA]</scope>
</reference>
<protein>
    <submittedName>
        <fullName evidence="1">Uncharacterized protein</fullName>
    </submittedName>
</protein>
<name>A0A5J6T5A0_9CAUD</name>